<reference evidence="11" key="1">
    <citation type="submission" date="2020-06" db="EMBL/GenBank/DDBJ databases">
        <title>WGS assembly of Ceratodon purpureus strain R40.</title>
        <authorList>
            <person name="Carey S.B."/>
            <person name="Jenkins J."/>
            <person name="Shu S."/>
            <person name="Lovell J.T."/>
            <person name="Sreedasyam A."/>
            <person name="Maumus F."/>
            <person name="Tiley G.P."/>
            <person name="Fernandez-Pozo N."/>
            <person name="Barry K."/>
            <person name="Chen C."/>
            <person name="Wang M."/>
            <person name="Lipzen A."/>
            <person name="Daum C."/>
            <person name="Saski C.A."/>
            <person name="Payton A.C."/>
            <person name="Mcbreen J.C."/>
            <person name="Conrad R.E."/>
            <person name="Kollar L.M."/>
            <person name="Olsson S."/>
            <person name="Huttunen S."/>
            <person name="Landis J.B."/>
            <person name="Wickett N.J."/>
            <person name="Johnson M.G."/>
            <person name="Rensing S.A."/>
            <person name="Grimwood J."/>
            <person name="Schmutz J."/>
            <person name="Mcdaniel S.F."/>
        </authorList>
    </citation>
    <scope>NUCLEOTIDE SEQUENCE</scope>
    <source>
        <strain evidence="11">R40</strain>
    </source>
</reference>
<dbReference type="InterPro" id="IPR023395">
    <property type="entry name" value="MCP_dom_sf"/>
</dbReference>
<keyword evidence="6" id="KW-1133">Transmembrane helix</keyword>
<keyword evidence="7 9" id="KW-0472">Membrane</keyword>
<dbReference type="SUPFAM" id="SSF103506">
    <property type="entry name" value="Mitochondrial carrier"/>
    <property type="match status" value="1"/>
</dbReference>
<sequence>MGVDFESLVEATSGAVGGVVSTSILYPLDTCKTKFQAELRTRTAQKYGSLLDVLREAIAKRQLLSLYQGLGTKSIQSVISQFVYFYGYSFFRQLYLRWAKVKHMGTGANLAVGVVAGACTVLVTQPLDTASSQMQTSSFGKSKGLCSIMTGRTWKEAYVGIGVSLLLTFNPAIQYTVFEQTKRRMLRPDSGSKQLAEGAPVVLSAFRAFILGAFSKTVATVLTYPAIRVKTVIQAAESEEDQEPQPQQEGPRTRKVFPTKLLPAAIAIWQQEGPFGFYHGLEAQILKTILGAALMLMIKEKASQVTWRVMVLLRRWSLLGKSRLTQLKLAPIVRPVAVAGVAITSQVS</sequence>
<dbReference type="PANTHER" id="PTHR46650">
    <property type="entry name" value="PEROXISOMAL ADENINE NUCLEOTIDE TRANSPORTER 1"/>
    <property type="match status" value="1"/>
</dbReference>
<evidence type="ECO:0000256" key="9">
    <source>
        <dbReference type="PROSITE-ProRule" id="PRU00282"/>
    </source>
</evidence>
<evidence type="ECO:0000313" key="11">
    <source>
        <dbReference type="EMBL" id="KAG0565873.1"/>
    </source>
</evidence>
<feature type="repeat" description="Solcar" evidence="9">
    <location>
        <begin position="104"/>
        <end position="184"/>
    </location>
</feature>
<evidence type="ECO:0000313" key="13">
    <source>
        <dbReference type="Proteomes" id="UP000822688"/>
    </source>
</evidence>
<evidence type="ECO:0000256" key="5">
    <source>
        <dbReference type="ARBA" id="ARBA00022737"/>
    </source>
</evidence>
<dbReference type="OrthoDB" id="446044at2759"/>
<keyword evidence="5" id="KW-0677">Repeat</keyword>
<dbReference type="InterPro" id="IPR045900">
    <property type="entry name" value="Peroxisomal_Ade_carrier"/>
</dbReference>
<protein>
    <recommendedName>
        <fullName evidence="14">Peroxisomal adenine nucleotide carrier 1</fullName>
    </recommendedName>
</protein>
<evidence type="ECO:0000256" key="7">
    <source>
        <dbReference type="ARBA" id="ARBA00023136"/>
    </source>
</evidence>
<organism evidence="11 13">
    <name type="scientific">Ceratodon purpureus</name>
    <name type="common">Fire moss</name>
    <name type="synonym">Dicranum purpureum</name>
    <dbReference type="NCBI Taxonomy" id="3225"/>
    <lineage>
        <taxon>Eukaryota</taxon>
        <taxon>Viridiplantae</taxon>
        <taxon>Streptophyta</taxon>
        <taxon>Embryophyta</taxon>
        <taxon>Bryophyta</taxon>
        <taxon>Bryophytina</taxon>
        <taxon>Bryopsida</taxon>
        <taxon>Dicranidae</taxon>
        <taxon>Pseudoditrichales</taxon>
        <taxon>Ditrichaceae</taxon>
        <taxon>Ceratodon</taxon>
    </lineage>
</organism>
<dbReference type="EMBL" id="CM026428">
    <property type="protein sequence ID" value="KAG0565885.1"/>
    <property type="molecule type" value="Genomic_DNA"/>
</dbReference>
<evidence type="ECO:0000256" key="3">
    <source>
        <dbReference type="ARBA" id="ARBA00022448"/>
    </source>
</evidence>
<name>A0A8T0H3T8_CERPU</name>
<dbReference type="InterPro" id="IPR002067">
    <property type="entry name" value="MCP"/>
</dbReference>
<evidence type="ECO:0000256" key="8">
    <source>
        <dbReference type="ARBA" id="ARBA00023140"/>
    </source>
</evidence>
<dbReference type="PANTHER" id="PTHR46650:SF1">
    <property type="entry name" value="PEROXISOMAL ADENINE NUCLEOTIDE TRANSPORTER 1"/>
    <property type="match status" value="1"/>
</dbReference>
<keyword evidence="8" id="KW-0576">Peroxisome</keyword>
<dbReference type="GO" id="GO:0015217">
    <property type="term" value="F:ADP transmembrane transporter activity"/>
    <property type="evidence" value="ECO:0007669"/>
    <property type="project" value="InterPro"/>
</dbReference>
<feature type="repeat" description="Solcar" evidence="9">
    <location>
        <begin position="203"/>
        <end position="305"/>
    </location>
</feature>
<evidence type="ECO:0000256" key="6">
    <source>
        <dbReference type="ARBA" id="ARBA00022989"/>
    </source>
</evidence>
<dbReference type="GO" id="GO:0007031">
    <property type="term" value="P:peroxisome organization"/>
    <property type="evidence" value="ECO:0007669"/>
    <property type="project" value="TreeGrafter"/>
</dbReference>
<keyword evidence="3 10" id="KW-0813">Transport</keyword>
<keyword evidence="13" id="KW-1185">Reference proteome</keyword>
<dbReference type="Pfam" id="PF00153">
    <property type="entry name" value="Mito_carr"/>
    <property type="match status" value="3"/>
</dbReference>
<comment type="similarity">
    <text evidence="2 10">Belongs to the mitochondrial carrier (TC 2.A.29) family.</text>
</comment>
<evidence type="ECO:0008006" key="14">
    <source>
        <dbReference type="Google" id="ProtNLM"/>
    </source>
</evidence>
<accession>A0A8T0H3T8</accession>
<evidence type="ECO:0000256" key="10">
    <source>
        <dbReference type="RuleBase" id="RU000488"/>
    </source>
</evidence>
<proteinExistence type="inferred from homology"/>
<evidence type="ECO:0000256" key="2">
    <source>
        <dbReference type="ARBA" id="ARBA00006375"/>
    </source>
</evidence>
<dbReference type="AlphaFoldDB" id="A0A8T0H3T8"/>
<dbReference type="GO" id="GO:0005347">
    <property type="term" value="F:ATP transmembrane transporter activity"/>
    <property type="evidence" value="ECO:0007669"/>
    <property type="project" value="InterPro"/>
</dbReference>
<dbReference type="GO" id="GO:0005778">
    <property type="term" value="C:peroxisomal membrane"/>
    <property type="evidence" value="ECO:0007669"/>
    <property type="project" value="UniProtKB-SubCell"/>
</dbReference>
<dbReference type="EMBL" id="CM026428">
    <property type="protein sequence ID" value="KAG0565873.1"/>
    <property type="molecule type" value="Genomic_DNA"/>
</dbReference>
<dbReference type="InterPro" id="IPR018108">
    <property type="entry name" value="MCP_transmembrane"/>
</dbReference>
<feature type="repeat" description="Solcar" evidence="9">
    <location>
        <begin position="5"/>
        <end position="94"/>
    </location>
</feature>
<evidence type="ECO:0000256" key="1">
    <source>
        <dbReference type="ARBA" id="ARBA00004585"/>
    </source>
</evidence>
<dbReference type="Proteomes" id="UP000822688">
    <property type="component" value="Chromosome 7"/>
</dbReference>
<keyword evidence="4 9" id="KW-0812">Transmembrane</keyword>
<gene>
    <name evidence="11" type="ORF">KC19_7G019700</name>
    <name evidence="12" type="ORF">KC19_7G020900</name>
</gene>
<dbReference type="PROSITE" id="PS50920">
    <property type="entry name" value="SOLCAR"/>
    <property type="match status" value="3"/>
</dbReference>
<dbReference type="PRINTS" id="PR00926">
    <property type="entry name" value="MITOCARRIER"/>
</dbReference>
<comment type="subcellular location">
    <subcellularLocation>
        <location evidence="1">Peroxisome membrane</location>
        <topology evidence="1">Multi-pass membrane protein</topology>
    </subcellularLocation>
</comment>
<dbReference type="GO" id="GO:0006635">
    <property type="term" value="P:fatty acid beta-oxidation"/>
    <property type="evidence" value="ECO:0007669"/>
    <property type="project" value="InterPro"/>
</dbReference>
<dbReference type="Gene3D" id="1.50.40.10">
    <property type="entry name" value="Mitochondrial carrier domain"/>
    <property type="match status" value="1"/>
</dbReference>
<evidence type="ECO:0000256" key="4">
    <source>
        <dbReference type="ARBA" id="ARBA00022692"/>
    </source>
</evidence>
<evidence type="ECO:0000313" key="12">
    <source>
        <dbReference type="EMBL" id="KAG0565885.1"/>
    </source>
</evidence>
<comment type="caution">
    <text evidence="11">The sequence shown here is derived from an EMBL/GenBank/DDBJ whole genome shotgun (WGS) entry which is preliminary data.</text>
</comment>